<evidence type="ECO:0000256" key="3">
    <source>
        <dbReference type="SAM" id="MobiDB-lite"/>
    </source>
</evidence>
<dbReference type="InterPro" id="IPR021858">
    <property type="entry name" value="Fun_TF"/>
</dbReference>
<proteinExistence type="predicted"/>
<dbReference type="GO" id="GO:0003700">
    <property type="term" value="F:DNA-binding transcription factor activity"/>
    <property type="evidence" value="ECO:0007669"/>
    <property type="project" value="TreeGrafter"/>
</dbReference>
<dbReference type="PANTHER" id="PTHR37534:SF23">
    <property type="entry name" value="ZN(II)2CYS6 TRANSCRIPTION FACTOR (EUROFUNG)"/>
    <property type="match status" value="1"/>
</dbReference>
<evidence type="ECO:0008006" key="6">
    <source>
        <dbReference type="Google" id="ProtNLM"/>
    </source>
</evidence>
<sequence length="832" mass="93450">MSTTDQRYTFDENEYHYNVYSGGSDDGTGGQLYYYPHDVPLDHSAGSSTTNSIPSGVVTAYHPPPPNFGFPPTPSATTLYTDSNVVARGMRSPKRSPEIPRRVSQVEDQLFEVEAYRPSPIPMAKPCMSRYQVHLYQLRFNVEQILQELVKRNEAINGPRKNRKRKASGDDDSEELLSDERKEQFKAYLLSQMQDQANSSESGSSTDADSPEADDGMGTAVVLADSHFQVADPPVLKSPVDFKAGTPYRTYDGLSEFTTCLPHFPPDILEEIQMPLRGFSPTTRIIAPAKPPSLKQPGDHYLLQAYLAVTAPRLQYTSPSYINLWSKYIPAMAQESPALMEAMLAFAALQVGLRDNDQRYLMVEAPTHYHRALMAHGRALAEHESMTSYAPLATAILMGLFELWSGENMKMGVHMLGARDMIVARGKEAHMTPVGRALYAVFRRLDIGTSSVTGNPCFLTPDWWVIDPMARLPIDHEAPTLLIADAALSKSTIINSRLTYVKNWAIRKRRDLWIQSKGNDTDPAFLEKKIKLQESICRKIGRLEKMMDDWEADLPERFGPSEDNVWTGPDGEDEDINRTDIHVIIPRKYPHFSIALADAWHYCLRLQTYRVKYPDVPVADPKIGGYVHGVLRIFASLGFESTAFMMPILFFAGMELRQKPHQDWLAAEMQKHIENTGFPGFVFVLAGCRFAWMKLQGQTAGRFTKIKEGAAARIDGVSENLWNAEGVLGTMEALSLYDSPDMVRQRKNFQGDLETSTVIGDDLEEEEPHAKEPSLTPQPMAAHTPGPSSRDTSDANEHPNKRVRYNSFAAERNQRYLRESPGLEETLTEELD</sequence>
<keyword evidence="2" id="KW-0539">Nucleus</keyword>
<dbReference type="CDD" id="cd12148">
    <property type="entry name" value="fungal_TF_MHR"/>
    <property type="match status" value="1"/>
</dbReference>
<evidence type="ECO:0000256" key="1">
    <source>
        <dbReference type="ARBA" id="ARBA00004123"/>
    </source>
</evidence>
<dbReference type="Proteomes" id="UP000283090">
    <property type="component" value="Unassembled WGS sequence"/>
</dbReference>
<feature type="compositionally biased region" description="Low complexity" evidence="3">
    <location>
        <begin position="199"/>
        <end position="208"/>
    </location>
</feature>
<reference evidence="4 5" key="1">
    <citation type="submission" date="2019-01" db="EMBL/GenBank/DDBJ databases">
        <title>Intercellular communication is required for trap formation in the nematode-trapping fungus Duddingtonia flagrans.</title>
        <authorList>
            <person name="Youssar L."/>
            <person name="Wernet V."/>
            <person name="Hensel N."/>
            <person name="Hildebrandt H.-G."/>
            <person name="Fischer R."/>
        </authorList>
    </citation>
    <scope>NUCLEOTIDE SEQUENCE [LARGE SCALE GENOMIC DNA]</scope>
    <source>
        <strain evidence="4 5">CBS H-5679</strain>
    </source>
</reference>
<dbReference type="GO" id="GO:0005634">
    <property type="term" value="C:nucleus"/>
    <property type="evidence" value="ECO:0007669"/>
    <property type="project" value="UniProtKB-SubCell"/>
</dbReference>
<keyword evidence="5" id="KW-1185">Reference proteome</keyword>
<feature type="region of interest" description="Disordered" evidence="3">
    <location>
        <begin position="759"/>
        <end position="832"/>
    </location>
</feature>
<dbReference type="AlphaFoldDB" id="A0A436ZPP0"/>
<dbReference type="GeneID" id="93591067"/>
<dbReference type="EMBL" id="SAEB01000012">
    <property type="protein sequence ID" value="RVD80870.1"/>
    <property type="molecule type" value="Genomic_DNA"/>
</dbReference>
<comment type="subcellular location">
    <subcellularLocation>
        <location evidence="1">Nucleus</location>
    </subcellularLocation>
</comment>
<dbReference type="OrthoDB" id="3525185at2759"/>
<evidence type="ECO:0000313" key="4">
    <source>
        <dbReference type="EMBL" id="RVD80870.1"/>
    </source>
</evidence>
<feature type="region of interest" description="Disordered" evidence="3">
    <location>
        <begin position="193"/>
        <end position="216"/>
    </location>
</feature>
<protein>
    <recommendedName>
        <fullName evidence="6">Transcription factor domain-containing protein</fullName>
    </recommendedName>
</protein>
<name>A0A436ZPP0_ARTFL</name>
<evidence type="ECO:0000256" key="2">
    <source>
        <dbReference type="ARBA" id="ARBA00023242"/>
    </source>
</evidence>
<dbReference type="VEuPathDB" id="FungiDB:DFL_008756"/>
<dbReference type="GO" id="GO:0045944">
    <property type="term" value="P:positive regulation of transcription by RNA polymerase II"/>
    <property type="evidence" value="ECO:0007669"/>
    <property type="project" value="TreeGrafter"/>
</dbReference>
<accession>A0A436ZPP0</accession>
<dbReference type="GO" id="GO:0000976">
    <property type="term" value="F:transcription cis-regulatory region binding"/>
    <property type="evidence" value="ECO:0007669"/>
    <property type="project" value="TreeGrafter"/>
</dbReference>
<comment type="caution">
    <text evidence="4">The sequence shown here is derived from an EMBL/GenBank/DDBJ whole genome shotgun (WGS) entry which is preliminary data.</text>
</comment>
<gene>
    <name evidence="4" type="ORF">DFL_008756</name>
</gene>
<dbReference type="RefSeq" id="XP_067486414.1">
    <property type="nucleotide sequence ID" value="XM_067638535.1"/>
</dbReference>
<dbReference type="PANTHER" id="PTHR37534">
    <property type="entry name" value="TRANSCRIPTIONAL ACTIVATOR PROTEIN UGA3"/>
    <property type="match status" value="1"/>
</dbReference>
<evidence type="ECO:0000313" key="5">
    <source>
        <dbReference type="Proteomes" id="UP000283090"/>
    </source>
</evidence>
<feature type="compositionally biased region" description="Basic and acidic residues" evidence="3">
    <location>
        <begin position="791"/>
        <end position="800"/>
    </location>
</feature>
<dbReference type="Pfam" id="PF11951">
    <property type="entry name" value="Fungal_trans_2"/>
    <property type="match status" value="1"/>
</dbReference>
<organism evidence="4 5">
    <name type="scientific">Arthrobotrys flagrans</name>
    <name type="common">Nematode-trapping fungus</name>
    <name type="synonym">Trichothecium flagrans</name>
    <dbReference type="NCBI Taxonomy" id="97331"/>
    <lineage>
        <taxon>Eukaryota</taxon>
        <taxon>Fungi</taxon>
        <taxon>Dikarya</taxon>
        <taxon>Ascomycota</taxon>
        <taxon>Pezizomycotina</taxon>
        <taxon>Orbiliomycetes</taxon>
        <taxon>Orbiliales</taxon>
        <taxon>Orbiliaceae</taxon>
        <taxon>Arthrobotrys</taxon>
    </lineage>
</organism>